<protein>
    <recommendedName>
        <fullName evidence="1">Reverse transcriptase zinc-binding domain-containing protein</fullName>
    </recommendedName>
</protein>
<feature type="domain" description="Reverse transcriptase zinc-binding" evidence="1">
    <location>
        <begin position="58"/>
        <end position="142"/>
    </location>
</feature>
<dbReference type="HOGENOM" id="CLU_000680_19_0_1"/>
<dbReference type="OMA" id="IWSERNT"/>
<dbReference type="eggNOG" id="KOG1075">
    <property type="taxonomic scope" value="Eukaryota"/>
</dbReference>
<evidence type="ECO:0000313" key="3">
    <source>
        <dbReference type="Proteomes" id="UP000032141"/>
    </source>
</evidence>
<sequence length="241" mass="27899">MGRTPLELFTLLNAETSRLGIPLSATVASRYSDGSWALPPARTDSHLALQIHLTIVRYKCGEVYTYLKGPQPLVPWAKLVWFSYGIPRHRFLTWLVLLDRCPTRDRLIRWGLNVAPNCLLCNTGQESRNHLFFECPYSTTIWSWIANRCDLHLSTSWDDTILQLQSLRGNIDSKRLCLLATQATIYWIWSERNTRLHQQVFKLAGIVITAIDRQVRNRLQSFRHANSRASSAMTQLWFLRS</sequence>
<organism evidence="2 3">
    <name type="scientific">Brassica oleracea var. oleracea</name>
    <dbReference type="NCBI Taxonomy" id="109376"/>
    <lineage>
        <taxon>Eukaryota</taxon>
        <taxon>Viridiplantae</taxon>
        <taxon>Streptophyta</taxon>
        <taxon>Embryophyta</taxon>
        <taxon>Tracheophyta</taxon>
        <taxon>Spermatophyta</taxon>
        <taxon>Magnoliopsida</taxon>
        <taxon>eudicotyledons</taxon>
        <taxon>Gunneridae</taxon>
        <taxon>Pentapetalae</taxon>
        <taxon>rosids</taxon>
        <taxon>malvids</taxon>
        <taxon>Brassicales</taxon>
        <taxon>Brassicaceae</taxon>
        <taxon>Brassiceae</taxon>
        <taxon>Brassica</taxon>
    </lineage>
</organism>
<dbReference type="Pfam" id="PF13966">
    <property type="entry name" value="zf-RVT"/>
    <property type="match status" value="1"/>
</dbReference>
<keyword evidence="3" id="KW-1185">Reference proteome</keyword>
<dbReference type="PANTHER" id="PTHR33116:SF78">
    <property type="entry name" value="OS12G0587133 PROTEIN"/>
    <property type="match status" value="1"/>
</dbReference>
<name>A0A0D3E0X7_BRAOL</name>
<dbReference type="PANTHER" id="PTHR33116">
    <property type="entry name" value="REVERSE TRANSCRIPTASE ZINC-BINDING DOMAIN-CONTAINING PROTEIN-RELATED-RELATED"/>
    <property type="match status" value="1"/>
</dbReference>
<proteinExistence type="predicted"/>
<evidence type="ECO:0000259" key="1">
    <source>
        <dbReference type="Pfam" id="PF13966"/>
    </source>
</evidence>
<reference evidence="2 3" key="1">
    <citation type="journal article" date="2014" name="Genome Biol.">
        <title>Transcriptome and methylome profiling reveals relics of genome dominance in the mesopolyploid Brassica oleracea.</title>
        <authorList>
            <person name="Parkin I.A."/>
            <person name="Koh C."/>
            <person name="Tang H."/>
            <person name="Robinson S.J."/>
            <person name="Kagale S."/>
            <person name="Clarke W.E."/>
            <person name="Town C.D."/>
            <person name="Nixon J."/>
            <person name="Krishnakumar V."/>
            <person name="Bidwell S.L."/>
            <person name="Denoeud F."/>
            <person name="Belcram H."/>
            <person name="Links M.G."/>
            <person name="Just J."/>
            <person name="Clarke C."/>
            <person name="Bender T."/>
            <person name="Huebert T."/>
            <person name="Mason A.S."/>
            <person name="Pires J.C."/>
            <person name="Barker G."/>
            <person name="Moore J."/>
            <person name="Walley P.G."/>
            <person name="Manoli S."/>
            <person name="Batley J."/>
            <person name="Edwards D."/>
            <person name="Nelson M.N."/>
            <person name="Wang X."/>
            <person name="Paterson A.H."/>
            <person name="King G."/>
            <person name="Bancroft I."/>
            <person name="Chalhoub B."/>
            <person name="Sharpe A.G."/>
        </authorList>
    </citation>
    <scope>NUCLEOTIDE SEQUENCE</scope>
    <source>
        <strain evidence="2 3">cv. TO1000</strain>
    </source>
</reference>
<accession>A0A0D3E0X7</accession>
<dbReference type="InterPro" id="IPR026960">
    <property type="entry name" value="RVT-Znf"/>
</dbReference>
<evidence type="ECO:0000313" key="2">
    <source>
        <dbReference type="EnsemblPlants" id="Bo9g009820.1"/>
    </source>
</evidence>
<reference evidence="2" key="2">
    <citation type="submission" date="2015-03" db="UniProtKB">
        <authorList>
            <consortium name="EnsemblPlants"/>
        </authorList>
    </citation>
    <scope>IDENTIFICATION</scope>
</reference>
<dbReference type="AlphaFoldDB" id="A0A0D3E0X7"/>
<dbReference type="EnsemblPlants" id="Bo9g009820.1">
    <property type="protein sequence ID" value="Bo9g009820.1"/>
    <property type="gene ID" value="Bo9g009820"/>
</dbReference>
<dbReference type="Gramene" id="Bo9g009820.1">
    <property type="protein sequence ID" value="Bo9g009820.1"/>
    <property type="gene ID" value="Bo9g009820"/>
</dbReference>
<dbReference type="Proteomes" id="UP000032141">
    <property type="component" value="Chromosome C9"/>
</dbReference>